<name>A0A9R1UE69_LACSA</name>
<gene>
    <name evidence="3" type="ORF">LSAT_V11C900496770</name>
</gene>
<feature type="domain" description="Retrovirus-related Pol polyprotein from transposon TNT 1-94-like beta-barrel" evidence="2">
    <location>
        <begin position="226"/>
        <end position="298"/>
    </location>
</feature>
<keyword evidence="4" id="KW-1185">Reference proteome</keyword>
<dbReference type="EMBL" id="NBSK02000009">
    <property type="protein sequence ID" value="KAJ0185471.1"/>
    <property type="molecule type" value="Genomic_DNA"/>
</dbReference>
<dbReference type="AlphaFoldDB" id="A0A9R1UE69"/>
<organism evidence="3 4">
    <name type="scientific">Lactuca sativa</name>
    <name type="common">Garden lettuce</name>
    <dbReference type="NCBI Taxonomy" id="4236"/>
    <lineage>
        <taxon>Eukaryota</taxon>
        <taxon>Viridiplantae</taxon>
        <taxon>Streptophyta</taxon>
        <taxon>Embryophyta</taxon>
        <taxon>Tracheophyta</taxon>
        <taxon>Spermatophyta</taxon>
        <taxon>Magnoliopsida</taxon>
        <taxon>eudicotyledons</taxon>
        <taxon>Gunneridae</taxon>
        <taxon>Pentapetalae</taxon>
        <taxon>asterids</taxon>
        <taxon>campanulids</taxon>
        <taxon>Asterales</taxon>
        <taxon>Asteraceae</taxon>
        <taxon>Cichorioideae</taxon>
        <taxon>Cichorieae</taxon>
        <taxon>Lactucinae</taxon>
        <taxon>Lactuca</taxon>
    </lineage>
</organism>
<comment type="caution">
    <text evidence="3">The sequence shown here is derived from an EMBL/GenBank/DDBJ whole genome shotgun (WGS) entry which is preliminary data.</text>
</comment>
<protein>
    <recommendedName>
        <fullName evidence="2">Retrovirus-related Pol polyprotein from transposon TNT 1-94-like beta-barrel domain-containing protein</fullName>
    </recommendedName>
</protein>
<dbReference type="Proteomes" id="UP000235145">
    <property type="component" value="Unassembled WGS sequence"/>
</dbReference>
<dbReference type="Pfam" id="PF22936">
    <property type="entry name" value="Pol_BBD"/>
    <property type="match status" value="1"/>
</dbReference>
<dbReference type="InterPro" id="IPR054722">
    <property type="entry name" value="PolX-like_BBD"/>
</dbReference>
<feature type="region of interest" description="Disordered" evidence="1">
    <location>
        <begin position="115"/>
        <end position="185"/>
    </location>
</feature>
<reference evidence="3 4" key="1">
    <citation type="journal article" date="2017" name="Nat. Commun.">
        <title>Genome assembly with in vitro proximity ligation data and whole-genome triplication in lettuce.</title>
        <authorList>
            <person name="Reyes-Chin-Wo S."/>
            <person name="Wang Z."/>
            <person name="Yang X."/>
            <person name="Kozik A."/>
            <person name="Arikit S."/>
            <person name="Song C."/>
            <person name="Xia L."/>
            <person name="Froenicke L."/>
            <person name="Lavelle D.O."/>
            <person name="Truco M.J."/>
            <person name="Xia R."/>
            <person name="Zhu S."/>
            <person name="Xu C."/>
            <person name="Xu H."/>
            <person name="Xu X."/>
            <person name="Cox K."/>
            <person name="Korf I."/>
            <person name="Meyers B.C."/>
            <person name="Michelmore R.W."/>
        </authorList>
    </citation>
    <scope>NUCLEOTIDE SEQUENCE [LARGE SCALE GENOMIC DNA]</scope>
    <source>
        <strain evidence="4">cv. Salinas</strain>
        <tissue evidence="3">Seedlings</tissue>
    </source>
</reference>
<evidence type="ECO:0000259" key="2">
    <source>
        <dbReference type="Pfam" id="PF22936"/>
    </source>
</evidence>
<sequence length="299" mass="33719">MAQTYIFQAILEDILMRVANKKTAKEVWELLKRRYLAKHPLNMKEGESIDMFIGKLSGINCKFTSILYLQLVTSIEKYSDLDSMLFEEAIGRLKAYEHCLRVRNDNSSAEAGLFLTRSKRKSGQKTQGGTPAIGGRGRGSSHNDKGGKGNYRGRGGSRGRGGRGNHQESRHTSNNGGKRRDKSYIKPHEEEATLLLTVWGDEIESWVLLNEEKKFLASKKFEMDTWYLDNGASNHMTGVQEYFVELDERITGQECFGDDSKVQINGKGTILIECKCKEQLIIAEVYYITALQSNNLCLG</sequence>
<evidence type="ECO:0000313" key="4">
    <source>
        <dbReference type="Proteomes" id="UP000235145"/>
    </source>
</evidence>
<evidence type="ECO:0000313" key="3">
    <source>
        <dbReference type="EMBL" id="KAJ0185471.1"/>
    </source>
</evidence>
<proteinExistence type="predicted"/>
<accession>A0A9R1UE69</accession>
<evidence type="ECO:0000256" key="1">
    <source>
        <dbReference type="SAM" id="MobiDB-lite"/>
    </source>
</evidence>